<dbReference type="AlphaFoldDB" id="A0A650EN22"/>
<sequence length="225" mass="24603">MNINIDKTEVLRYLGCQGQTADEATERAVEEGISQLFAAAKPRYTYRVFETEILSDCEEVRLNGSGVVLRGKDIVRHLAHSPKCALLGATLGIEADNLIRVAQNTGMLKAVVLDACATDFIEKVCDEAEKEITALAEKEGYQTTFRYSPGYGDLPLEVQPAVCAALDTARRIGVTVSDSLIMIPRKSVTAIIGFTTETAERPSPCETCTMRETCEFRKRGTACGR</sequence>
<organism evidence="1">
    <name type="scientific">uncultured Bacillota bacterium</name>
    <dbReference type="NCBI Taxonomy" id="344338"/>
    <lineage>
        <taxon>Bacteria</taxon>
        <taxon>Bacillati</taxon>
        <taxon>Bacillota</taxon>
        <taxon>environmental samples</taxon>
    </lineage>
</organism>
<dbReference type="GO" id="GO:0008705">
    <property type="term" value="F:methionine synthase activity"/>
    <property type="evidence" value="ECO:0007669"/>
    <property type="project" value="InterPro"/>
</dbReference>
<gene>
    <name evidence="1" type="ORF">Firmicute1046_2260</name>
</gene>
<dbReference type="InterPro" id="IPR037010">
    <property type="entry name" value="VitB12-dep_Met_synth_activ_sf"/>
</dbReference>
<dbReference type="PIRSF" id="PIRSF037984">
    <property type="entry name" value="Met_synth_TM0269_prd"/>
    <property type="match status" value="1"/>
</dbReference>
<accession>A0A650EN22</accession>
<dbReference type="EMBL" id="MN577573">
    <property type="protein sequence ID" value="QGT51150.1"/>
    <property type="molecule type" value="Genomic_DNA"/>
</dbReference>
<protein>
    <submittedName>
        <fullName evidence="1">Uncharacterized protein</fullName>
    </submittedName>
</protein>
<name>A0A650EN22_9FIRM</name>
<reference evidence="1" key="1">
    <citation type="journal article" date="2020" name="J. ISSAAS">
        <title>Lactobacilli and other gastrointestinal microbiota of Peromyscus leucopus, reservoir host for agents of Lyme disease and other zoonoses in North America.</title>
        <authorList>
            <person name="Milovic A."/>
            <person name="Bassam K."/>
            <person name="Shao H."/>
            <person name="Chatzistamou I."/>
            <person name="Tufts D.M."/>
            <person name="Diuk-Wasser M."/>
            <person name="Barbour A.G."/>
        </authorList>
    </citation>
    <scope>NUCLEOTIDE SEQUENCE</scope>
    <source>
        <strain evidence="1">LL40</strain>
    </source>
</reference>
<proteinExistence type="predicted"/>
<evidence type="ECO:0000313" key="1">
    <source>
        <dbReference type="EMBL" id="QGT51150.1"/>
    </source>
</evidence>
<dbReference type="Gene3D" id="3.40.109.40">
    <property type="match status" value="1"/>
</dbReference>
<dbReference type="SUPFAM" id="SSF56507">
    <property type="entry name" value="Methionine synthase activation domain-like"/>
    <property type="match status" value="1"/>
</dbReference>
<dbReference type="InterPro" id="IPR017342">
    <property type="entry name" value="S-AdoMet-dep_Met_synth_prd"/>
</dbReference>